<proteinExistence type="predicted"/>
<dbReference type="Proteomes" id="UP000789525">
    <property type="component" value="Unassembled WGS sequence"/>
</dbReference>
<sequence>MEVGDLKKLIWNENTNVLAGIDAAELILYRVDASALNPQDRIKEAKTKMESLRFENALDAGTALSKLYPSNPPEDTIHIFVEPPTKGVKRKASAEANY</sequence>
<evidence type="ECO:0000313" key="1">
    <source>
        <dbReference type="EMBL" id="CAG8702374.1"/>
    </source>
</evidence>
<gene>
    <name evidence="1" type="ORF">ACOLOM_LOCUS10305</name>
</gene>
<dbReference type="EMBL" id="CAJVPT010032737">
    <property type="protein sequence ID" value="CAG8702374.1"/>
    <property type="molecule type" value="Genomic_DNA"/>
</dbReference>
<comment type="caution">
    <text evidence="1">The sequence shown here is derived from an EMBL/GenBank/DDBJ whole genome shotgun (WGS) entry which is preliminary data.</text>
</comment>
<reference evidence="1" key="1">
    <citation type="submission" date="2021-06" db="EMBL/GenBank/DDBJ databases">
        <authorList>
            <person name="Kallberg Y."/>
            <person name="Tangrot J."/>
            <person name="Rosling A."/>
        </authorList>
    </citation>
    <scope>NUCLEOTIDE SEQUENCE</scope>
    <source>
        <strain evidence="1">CL356</strain>
    </source>
</reference>
<organism evidence="1 2">
    <name type="scientific">Acaulospora colombiana</name>
    <dbReference type="NCBI Taxonomy" id="27376"/>
    <lineage>
        <taxon>Eukaryota</taxon>
        <taxon>Fungi</taxon>
        <taxon>Fungi incertae sedis</taxon>
        <taxon>Mucoromycota</taxon>
        <taxon>Glomeromycotina</taxon>
        <taxon>Glomeromycetes</taxon>
        <taxon>Diversisporales</taxon>
        <taxon>Acaulosporaceae</taxon>
        <taxon>Acaulospora</taxon>
    </lineage>
</organism>
<protein>
    <submittedName>
        <fullName evidence="1">13515_t:CDS:1</fullName>
    </submittedName>
</protein>
<accession>A0ACA9PHA1</accession>
<evidence type="ECO:0000313" key="2">
    <source>
        <dbReference type="Proteomes" id="UP000789525"/>
    </source>
</evidence>
<keyword evidence="2" id="KW-1185">Reference proteome</keyword>
<name>A0ACA9PHA1_9GLOM</name>